<dbReference type="Pfam" id="PF12621">
    <property type="entry name" value="PHM7_ext"/>
    <property type="match status" value="1"/>
</dbReference>
<keyword evidence="3" id="KW-0813">Transport</keyword>
<evidence type="ECO:0000256" key="6">
    <source>
        <dbReference type="ARBA" id="ARBA00023136"/>
    </source>
</evidence>
<feature type="compositionally biased region" description="Basic and acidic residues" evidence="7">
    <location>
        <begin position="1032"/>
        <end position="1052"/>
    </location>
</feature>
<comment type="caution">
    <text evidence="13">The sequence shown here is derived from an EMBL/GenBank/DDBJ whole genome shotgun (WGS) entry which is preliminary data.</text>
</comment>
<dbReference type="InterPro" id="IPR027815">
    <property type="entry name" value="CSC1/OSCA1-like_cyt"/>
</dbReference>
<evidence type="ECO:0008006" key="15">
    <source>
        <dbReference type="Google" id="ProtNLM"/>
    </source>
</evidence>
<protein>
    <recommendedName>
        <fullName evidence="15">DUF221-domain-containing protein</fullName>
    </recommendedName>
</protein>
<feature type="region of interest" description="Disordered" evidence="7">
    <location>
        <begin position="1018"/>
        <end position="1052"/>
    </location>
</feature>
<feature type="domain" description="CSC1/OSCA1-like 7TM region" evidence="9">
    <location>
        <begin position="636"/>
        <end position="912"/>
    </location>
</feature>
<dbReference type="Pfam" id="PF13967">
    <property type="entry name" value="RSN1_TM"/>
    <property type="match status" value="1"/>
</dbReference>
<feature type="compositionally biased region" description="Polar residues" evidence="7">
    <location>
        <begin position="465"/>
        <end position="477"/>
    </location>
</feature>
<feature type="domain" description="10TM putative phosphate transporter extracellular tail" evidence="10">
    <location>
        <begin position="1080"/>
        <end position="1161"/>
    </location>
</feature>
<evidence type="ECO:0000259" key="9">
    <source>
        <dbReference type="Pfam" id="PF02714"/>
    </source>
</evidence>
<keyword evidence="6 8" id="KW-0472">Membrane</keyword>
<comment type="similarity">
    <text evidence="2">Belongs to the CSC1 (TC 1.A.17) family.</text>
</comment>
<keyword evidence="5 8" id="KW-1133">Transmembrane helix</keyword>
<feature type="region of interest" description="Disordered" evidence="7">
    <location>
        <begin position="373"/>
        <end position="508"/>
    </location>
</feature>
<dbReference type="Pfam" id="PF02714">
    <property type="entry name" value="RSN1_7TM"/>
    <property type="match status" value="1"/>
</dbReference>
<evidence type="ECO:0000256" key="3">
    <source>
        <dbReference type="ARBA" id="ARBA00022448"/>
    </source>
</evidence>
<proteinExistence type="inferred from homology"/>
<dbReference type="Proteomes" id="UP001447188">
    <property type="component" value="Unassembled WGS sequence"/>
</dbReference>
<dbReference type="PANTHER" id="PTHR13018">
    <property type="entry name" value="PROBABLE MEMBRANE PROTEIN DUF221-RELATED"/>
    <property type="match status" value="1"/>
</dbReference>
<feature type="transmembrane region" description="Helical" evidence="8">
    <location>
        <begin position="29"/>
        <end position="50"/>
    </location>
</feature>
<evidence type="ECO:0000259" key="12">
    <source>
        <dbReference type="Pfam" id="PF14703"/>
    </source>
</evidence>
<dbReference type="InterPro" id="IPR003864">
    <property type="entry name" value="CSC1/OSCA1-like_7TM"/>
</dbReference>
<gene>
    <name evidence="13" type="ORF">Q9L58_000763</name>
</gene>
<feature type="transmembrane region" description="Helical" evidence="8">
    <location>
        <begin position="683"/>
        <end position="707"/>
    </location>
</feature>
<evidence type="ECO:0000256" key="7">
    <source>
        <dbReference type="SAM" id="MobiDB-lite"/>
    </source>
</evidence>
<dbReference type="InterPro" id="IPR022257">
    <property type="entry name" value="PHM7_ext"/>
</dbReference>
<name>A0ABR3GW70_9PEZI</name>
<feature type="transmembrane region" description="Helical" evidence="8">
    <location>
        <begin position="728"/>
        <end position="756"/>
    </location>
</feature>
<feature type="compositionally biased region" description="Basic and acidic residues" evidence="7">
    <location>
        <begin position="451"/>
        <end position="460"/>
    </location>
</feature>
<keyword evidence="4 8" id="KW-0812">Transmembrane</keyword>
<feature type="compositionally biased region" description="Basic and acidic residues" evidence="7">
    <location>
        <begin position="309"/>
        <end position="318"/>
    </location>
</feature>
<dbReference type="InterPro" id="IPR045122">
    <property type="entry name" value="Csc1-like"/>
</dbReference>
<evidence type="ECO:0000313" key="13">
    <source>
        <dbReference type="EMBL" id="KAL0640205.1"/>
    </source>
</evidence>
<sequence>MSSTTSSPPTHTSSDGSALDSAGMSLETFLSSLTVAAAVFGAEVMLFVLLRTKLQRVYEPRTYLVPEKRRTKPPKPGFLAWFKPIFATANSDFINKSGLDAYFFLRYLLMLLKIFVILAVAILPILLPLNAMGGRGSPSVRGLDLIAWTNVAPEDTNRYWAHLVLAVGVVCLFCYMFYYELKGYIRLRQAYLTSPQHRLRASATTVLVGSIPRKWLSVEELLGLYDVFPGGIRNIWINRDFEELSEKVKERDRLAKILERAETTLIQTAKKKHLRQVRKNPQAQAEVGEEFVPGPGLSSGNPHQIPADLGDKSPETKHRGNKSRFGKMNPIPVVGKLGSGFIGGVTSGVNKIRGGVEDAMPKAAYGYQAEGSIPYPSAREQRPPLHERVSSRSAKRGSTLAGREEAEEIAEHIGSQGADHASSSRGSPRRVGSHQAIDESSKSTFWKKPHKTSDSHKRGEDDETPLSTTSPRASNSIDFEGKLEKEDSDRKEKKKKKTEYPEAYNKEYDNDGDGEPVWKKYLTEKDRETMHLPIFELKWMPSLPLLGKKVDTIYYCRREIARLNVEIEYDQQEPEKYPLMSSAFIQFNHQVAAHMACQSLSHHVPLFMSPRHIEVSPDDVIWDNMKISWWQRYIRIFSVTVAVGGLIIGWATPVAFVGLVSQIDYLTGVVTWLAWINKLPNSVVGLIQGILPPVGLAILMALLPIILRAFAKLQGLHTGTAIERAVQGMYFAFLFIQVFLVVSVSSGITSGIAQVIGELVDSPFSAPAILAQNLPKASNFFFSYMLLQAFTVSGGAILQIATLFVQFILSPILDTTAREKFARATTLVEIKYGTFFPIYTNLACIGIVYSVISPLILVFNICTFSLFWMVYRYNMLYVNNFRFDTGGLLFPRAINQLFTGLYVMEICLIGLFFIVRDADGKVACFQQAIIMIILTLATMLYQYTLSSAFGPLLTYLPITLEDDAVIRDEEFAKEHDQCGRLVQEEEDGDDLNEVLEAREKRERVRDHQAQGIELREIERIKDGRHGGSGPEKPTDTVDPAGKREVEHHGEHDFGKDLEAQSTRHMTSHSQTQRPELALFANIVDEIEDLSPEERDVLVGRAFQHEALRAKRPVIWIPRDDLGISDDEIRRTERFSANIWISNDYTGLDARGSVVYGRPPPDFDQRDLVEL</sequence>
<feature type="transmembrane region" description="Helical" evidence="8">
    <location>
        <begin position="893"/>
        <end position="915"/>
    </location>
</feature>
<feature type="transmembrane region" description="Helical" evidence="8">
    <location>
        <begin position="159"/>
        <end position="178"/>
    </location>
</feature>
<evidence type="ECO:0000256" key="2">
    <source>
        <dbReference type="ARBA" id="ARBA00007779"/>
    </source>
</evidence>
<feature type="transmembrane region" description="Helical" evidence="8">
    <location>
        <begin position="847"/>
        <end position="873"/>
    </location>
</feature>
<dbReference type="EMBL" id="JBBBZM010000005">
    <property type="protein sequence ID" value="KAL0640205.1"/>
    <property type="molecule type" value="Genomic_DNA"/>
</dbReference>
<feature type="domain" description="CSC1/OSCA1-like cytosolic" evidence="12">
    <location>
        <begin position="204"/>
        <end position="276"/>
    </location>
</feature>
<evidence type="ECO:0000313" key="14">
    <source>
        <dbReference type="Proteomes" id="UP001447188"/>
    </source>
</evidence>
<comment type="subcellular location">
    <subcellularLocation>
        <location evidence="1">Membrane</location>
        <topology evidence="1">Multi-pass membrane protein</topology>
    </subcellularLocation>
</comment>
<evidence type="ECO:0000256" key="8">
    <source>
        <dbReference type="SAM" id="Phobius"/>
    </source>
</evidence>
<evidence type="ECO:0000256" key="4">
    <source>
        <dbReference type="ARBA" id="ARBA00022692"/>
    </source>
</evidence>
<evidence type="ECO:0000256" key="1">
    <source>
        <dbReference type="ARBA" id="ARBA00004141"/>
    </source>
</evidence>
<accession>A0ABR3GW70</accession>
<feature type="transmembrane region" description="Helical" evidence="8">
    <location>
        <begin position="104"/>
        <end position="127"/>
    </location>
</feature>
<dbReference type="InterPro" id="IPR032880">
    <property type="entry name" value="CSC1/OSCA1-like_N"/>
</dbReference>
<feature type="domain" description="CSC1/OSCA1-like N-terminal transmembrane" evidence="11">
    <location>
        <begin position="29"/>
        <end position="180"/>
    </location>
</feature>
<feature type="compositionally biased region" description="Basic and acidic residues" evidence="7">
    <location>
        <begin position="379"/>
        <end position="390"/>
    </location>
</feature>
<keyword evidence="14" id="KW-1185">Reference proteome</keyword>
<feature type="region of interest" description="Disordered" evidence="7">
    <location>
        <begin position="271"/>
        <end position="330"/>
    </location>
</feature>
<feature type="transmembrane region" description="Helical" evidence="8">
    <location>
        <begin position="781"/>
        <end position="809"/>
    </location>
</feature>
<evidence type="ECO:0000259" key="11">
    <source>
        <dbReference type="Pfam" id="PF13967"/>
    </source>
</evidence>
<organism evidence="13 14">
    <name type="scientific">Discina gigas</name>
    <dbReference type="NCBI Taxonomy" id="1032678"/>
    <lineage>
        <taxon>Eukaryota</taxon>
        <taxon>Fungi</taxon>
        <taxon>Dikarya</taxon>
        <taxon>Ascomycota</taxon>
        <taxon>Pezizomycotina</taxon>
        <taxon>Pezizomycetes</taxon>
        <taxon>Pezizales</taxon>
        <taxon>Discinaceae</taxon>
        <taxon>Discina</taxon>
    </lineage>
</organism>
<feature type="domain" description="CSC1/OSCA1-like cytosolic" evidence="12">
    <location>
        <begin position="492"/>
        <end position="624"/>
    </location>
</feature>
<evidence type="ECO:0000259" key="10">
    <source>
        <dbReference type="Pfam" id="PF12621"/>
    </source>
</evidence>
<evidence type="ECO:0000256" key="5">
    <source>
        <dbReference type="ARBA" id="ARBA00022989"/>
    </source>
</evidence>
<feature type="compositionally biased region" description="Basic and acidic residues" evidence="7">
    <location>
        <begin position="498"/>
        <end position="508"/>
    </location>
</feature>
<feature type="transmembrane region" description="Helical" evidence="8">
    <location>
        <begin position="922"/>
        <end position="943"/>
    </location>
</feature>
<feature type="transmembrane region" description="Helical" evidence="8">
    <location>
        <begin position="636"/>
        <end position="663"/>
    </location>
</feature>
<reference evidence="13 14" key="1">
    <citation type="submission" date="2024-02" db="EMBL/GenBank/DDBJ databases">
        <title>Discinaceae phylogenomics.</title>
        <authorList>
            <person name="Dirks A.C."/>
            <person name="James T.Y."/>
        </authorList>
    </citation>
    <scope>NUCLEOTIDE SEQUENCE [LARGE SCALE GENOMIC DNA]</scope>
    <source>
        <strain evidence="13 14">ACD0624</strain>
    </source>
</reference>
<feature type="compositionally biased region" description="Basic and acidic residues" evidence="7">
    <location>
        <begin position="479"/>
        <end position="491"/>
    </location>
</feature>
<dbReference type="Pfam" id="PF14703">
    <property type="entry name" value="PHM7_cyt"/>
    <property type="match status" value="2"/>
</dbReference>
<dbReference type="PANTHER" id="PTHR13018:SF20">
    <property type="entry name" value="SPORULATION-SPECIFIC PROTEIN 75"/>
    <property type="match status" value="1"/>
</dbReference>